<reference evidence="2" key="1">
    <citation type="journal article" date="2021" name="Nat. Commun.">
        <title>Genomic analyses provide insights into spinach domestication and the genetic basis of agronomic traits.</title>
        <authorList>
            <person name="Cai X."/>
            <person name="Sun X."/>
            <person name="Xu C."/>
            <person name="Sun H."/>
            <person name="Wang X."/>
            <person name="Ge C."/>
            <person name="Zhang Z."/>
            <person name="Wang Q."/>
            <person name="Fei Z."/>
            <person name="Jiao C."/>
            <person name="Wang Q."/>
        </authorList>
    </citation>
    <scope>NUCLEOTIDE SEQUENCE [LARGE SCALE GENOMIC DNA]</scope>
    <source>
        <strain evidence="2">cv. Varoflay</strain>
    </source>
</reference>
<feature type="domain" description="FBD" evidence="1">
    <location>
        <begin position="359"/>
        <end position="437"/>
    </location>
</feature>
<dbReference type="InterPro" id="IPR055411">
    <property type="entry name" value="LRR_FXL15/At3g58940/PEG3-like"/>
</dbReference>
<dbReference type="SUPFAM" id="SSF81383">
    <property type="entry name" value="F-box domain"/>
    <property type="match status" value="1"/>
</dbReference>
<sequence>MDEDNSMNINCRINNNGYEKDRLSSLPNSLLIEILSLLPLNSAAATSVLSRRWVPLWTQLPQLSIEDGYTQENFQKFITTTNHILQQFTTPHIQSFNLRFYHQNLELDQFHVCSASLNSWIPLICSRNPANFEVSFDFSRFCRQFIPLPTCIFKTNSLVNLKLSGFFYCCLPETGVVNLPNLKKLSLNGLDFDPQVLRTLFKSCPLLETLFLKLRLMEDELIDISTPNLKSLTILMRGSSYRSTFLIDAPLLEEIEVQDCLALYHFVKIPCNLQKSSIGCWSSKSEDSIFTKESDYMSNTTNLLKGISNVNCIQLVNNVAIFNTFNQMDANVWSLFHNLIHLRLGLSEEHVNWGARIPSCLLSKLKKIDLLVMKGDDNDVNSIKYILSNADVLEKLYISRFASSGKHGKSQLWKEYKFCGNLFLFTRSSLICKIEFDGAYIHASSCGSQNVSGNSEIDWLRSQMWPASEEDD</sequence>
<dbReference type="Pfam" id="PF08387">
    <property type="entry name" value="FBD"/>
    <property type="match status" value="1"/>
</dbReference>
<dbReference type="Proteomes" id="UP000813463">
    <property type="component" value="Chromosome 6"/>
</dbReference>
<dbReference type="PANTHER" id="PTHR31900">
    <property type="entry name" value="F-BOX/RNI SUPERFAMILY PROTEIN-RELATED"/>
    <property type="match status" value="1"/>
</dbReference>
<dbReference type="RefSeq" id="XP_021848194.2">
    <property type="nucleotide sequence ID" value="XM_021992502.2"/>
</dbReference>
<dbReference type="SUPFAM" id="SSF52047">
    <property type="entry name" value="RNI-like"/>
    <property type="match status" value="1"/>
</dbReference>
<dbReference type="PANTHER" id="PTHR31900:SF31">
    <property type="entry name" value="F-BOX_LRR-REPEAT PROTEIN 13-LIKE"/>
    <property type="match status" value="1"/>
</dbReference>
<dbReference type="Gene3D" id="1.20.1280.50">
    <property type="match status" value="1"/>
</dbReference>
<evidence type="ECO:0000313" key="2">
    <source>
        <dbReference type="Proteomes" id="UP000813463"/>
    </source>
</evidence>
<dbReference type="InterPro" id="IPR036047">
    <property type="entry name" value="F-box-like_dom_sf"/>
</dbReference>
<dbReference type="InterPro" id="IPR050232">
    <property type="entry name" value="FBL13/AtMIF1-like"/>
</dbReference>
<evidence type="ECO:0000313" key="3">
    <source>
        <dbReference type="RefSeq" id="XP_021848194.2"/>
    </source>
</evidence>
<reference evidence="3" key="2">
    <citation type="submission" date="2025-08" db="UniProtKB">
        <authorList>
            <consortium name="RefSeq"/>
        </authorList>
    </citation>
    <scope>IDENTIFICATION</scope>
    <source>
        <tissue evidence="3">Leaf</tissue>
    </source>
</reference>
<proteinExistence type="predicted"/>
<dbReference type="InterPro" id="IPR006566">
    <property type="entry name" value="FBD"/>
</dbReference>
<protein>
    <submittedName>
        <fullName evidence="3">F-box/LRR-repeat protein At3g26922-like</fullName>
    </submittedName>
</protein>
<dbReference type="GeneID" id="110787864"/>
<dbReference type="SMART" id="SM00579">
    <property type="entry name" value="FBD"/>
    <property type="match status" value="1"/>
</dbReference>
<gene>
    <name evidence="3" type="primary">LOC110787864</name>
</gene>
<accession>A0A9R0IHG3</accession>
<name>A0A9R0IHG3_SPIOL</name>
<dbReference type="InterPro" id="IPR001810">
    <property type="entry name" value="F-box_dom"/>
</dbReference>
<dbReference type="Pfam" id="PF24758">
    <property type="entry name" value="LRR_At5g56370"/>
    <property type="match status" value="1"/>
</dbReference>
<evidence type="ECO:0000259" key="1">
    <source>
        <dbReference type="SMART" id="SM00579"/>
    </source>
</evidence>
<keyword evidence="2" id="KW-1185">Reference proteome</keyword>
<dbReference type="Pfam" id="PF00646">
    <property type="entry name" value="F-box"/>
    <property type="match status" value="1"/>
</dbReference>
<organism evidence="2 3">
    <name type="scientific">Spinacia oleracea</name>
    <name type="common">Spinach</name>
    <dbReference type="NCBI Taxonomy" id="3562"/>
    <lineage>
        <taxon>Eukaryota</taxon>
        <taxon>Viridiplantae</taxon>
        <taxon>Streptophyta</taxon>
        <taxon>Embryophyta</taxon>
        <taxon>Tracheophyta</taxon>
        <taxon>Spermatophyta</taxon>
        <taxon>Magnoliopsida</taxon>
        <taxon>eudicotyledons</taxon>
        <taxon>Gunneridae</taxon>
        <taxon>Pentapetalae</taxon>
        <taxon>Caryophyllales</taxon>
        <taxon>Chenopodiaceae</taxon>
        <taxon>Chenopodioideae</taxon>
        <taxon>Anserineae</taxon>
        <taxon>Spinacia</taxon>
    </lineage>
</organism>